<comment type="caution">
    <text evidence="1">The sequence shown here is derived from an EMBL/GenBank/DDBJ whole genome shotgun (WGS) entry which is preliminary data.</text>
</comment>
<proteinExistence type="predicted"/>
<sequence>MAAMAGDAGGGDAGVLSLSRAPFSLGADRRRILGPEVLAFRVRLAAAPVQKEFSFAGWLQSAEFIKVDSSSSSSGSDKDMS</sequence>
<dbReference type="Proteomes" id="UP000823388">
    <property type="component" value="Chromosome 9K"/>
</dbReference>
<keyword evidence="2" id="KW-1185">Reference proteome</keyword>
<dbReference type="EMBL" id="CM029053">
    <property type="protein sequence ID" value="KAG2549705.1"/>
    <property type="molecule type" value="Genomic_DNA"/>
</dbReference>
<evidence type="ECO:0000313" key="2">
    <source>
        <dbReference type="Proteomes" id="UP000823388"/>
    </source>
</evidence>
<name>A0A8T0NM86_PANVG</name>
<organism evidence="1 2">
    <name type="scientific">Panicum virgatum</name>
    <name type="common">Blackwell switchgrass</name>
    <dbReference type="NCBI Taxonomy" id="38727"/>
    <lineage>
        <taxon>Eukaryota</taxon>
        <taxon>Viridiplantae</taxon>
        <taxon>Streptophyta</taxon>
        <taxon>Embryophyta</taxon>
        <taxon>Tracheophyta</taxon>
        <taxon>Spermatophyta</taxon>
        <taxon>Magnoliopsida</taxon>
        <taxon>Liliopsida</taxon>
        <taxon>Poales</taxon>
        <taxon>Poaceae</taxon>
        <taxon>PACMAD clade</taxon>
        <taxon>Panicoideae</taxon>
        <taxon>Panicodae</taxon>
        <taxon>Paniceae</taxon>
        <taxon>Panicinae</taxon>
        <taxon>Panicum</taxon>
        <taxon>Panicum sect. Hiantes</taxon>
    </lineage>
</organism>
<reference evidence="1" key="1">
    <citation type="submission" date="2020-05" db="EMBL/GenBank/DDBJ databases">
        <title>WGS assembly of Panicum virgatum.</title>
        <authorList>
            <person name="Lovell J.T."/>
            <person name="Jenkins J."/>
            <person name="Shu S."/>
            <person name="Juenger T.E."/>
            <person name="Schmutz J."/>
        </authorList>
    </citation>
    <scope>NUCLEOTIDE SEQUENCE</scope>
    <source>
        <strain evidence="1">AP13</strain>
    </source>
</reference>
<evidence type="ECO:0000313" key="1">
    <source>
        <dbReference type="EMBL" id="KAG2549705.1"/>
    </source>
</evidence>
<dbReference type="AlphaFoldDB" id="A0A8T0NM86"/>
<accession>A0A8T0NM86</accession>
<gene>
    <name evidence="1" type="ORF">PVAP13_9KG354126</name>
</gene>
<protein>
    <submittedName>
        <fullName evidence="1">Uncharacterized protein</fullName>
    </submittedName>
</protein>